<feature type="transmembrane region" description="Helical" evidence="8">
    <location>
        <begin position="464"/>
        <end position="482"/>
    </location>
</feature>
<dbReference type="PANTHER" id="PTHR32063:SF14">
    <property type="entry name" value="BLL4319 PROTEIN"/>
    <property type="match status" value="1"/>
</dbReference>
<evidence type="ECO:0000256" key="2">
    <source>
        <dbReference type="ARBA" id="ARBA00022448"/>
    </source>
</evidence>
<evidence type="ECO:0000256" key="4">
    <source>
        <dbReference type="ARBA" id="ARBA00022519"/>
    </source>
</evidence>
<dbReference type="Gene3D" id="3.30.70.1430">
    <property type="entry name" value="Multidrug efflux transporter AcrB pore domain"/>
    <property type="match status" value="2"/>
</dbReference>
<dbReference type="SUPFAM" id="SSF82714">
    <property type="entry name" value="Multidrug efflux transporter AcrB TolC docking domain, DN and DC subdomains"/>
    <property type="match status" value="2"/>
</dbReference>
<evidence type="ECO:0000313" key="10">
    <source>
        <dbReference type="Proteomes" id="UP000183649"/>
    </source>
</evidence>
<keyword evidence="2" id="KW-0813">Transport</keyword>
<dbReference type="InterPro" id="IPR027463">
    <property type="entry name" value="AcrB_DN_DC_subdom"/>
</dbReference>
<keyword evidence="5 8" id="KW-0812">Transmembrane</keyword>
<comment type="subcellular location">
    <subcellularLocation>
        <location evidence="1">Cell inner membrane</location>
        <topology evidence="1">Multi-pass membrane protein</topology>
    </subcellularLocation>
</comment>
<dbReference type="AlphaFoldDB" id="A0A0K6HX31"/>
<dbReference type="STRING" id="339866.GCA_001418255_00957"/>
<evidence type="ECO:0000256" key="6">
    <source>
        <dbReference type="ARBA" id="ARBA00022989"/>
    </source>
</evidence>
<dbReference type="PRINTS" id="PR00702">
    <property type="entry name" value="ACRIFLAVINRP"/>
</dbReference>
<accession>A0A0K6HX31</accession>
<feature type="transmembrane region" description="Helical" evidence="8">
    <location>
        <begin position="910"/>
        <end position="932"/>
    </location>
</feature>
<dbReference type="SUPFAM" id="SSF82866">
    <property type="entry name" value="Multidrug efflux transporter AcrB transmembrane domain"/>
    <property type="match status" value="2"/>
</dbReference>
<dbReference type="SUPFAM" id="SSF82693">
    <property type="entry name" value="Multidrug efflux transporter AcrB pore domain, PN1, PN2, PC1 and PC2 subdomains"/>
    <property type="match status" value="3"/>
</dbReference>
<dbReference type="OrthoDB" id="9757904at2"/>
<dbReference type="Gene3D" id="3.30.70.1440">
    <property type="entry name" value="Multidrug efflux transporter AcrB pore domain"/>
    <property type="match status" value="1"/>
</dbReference>
<keyword evidence="10" id="KW-1185">Reference proteome</keyword>
<evidence type="ECO:0000256" key="1">
    <source>
        <dbReference type="ARBA" id="ARBA00004429"/>
    </source>
</evidence>
<feature type="transmembrane region" description="Helical" evidence="8">
    <location>
        <begin position="528"/>
        <end position="549"/>
    </location>
</feature>
<feature type="transmembrane region" description="Helical" evidence="8">
    <location>
        <begin position="953"/>
        <end position="977"/>
    </location>
</feature>
<keyword evidence="7 8" id="KW-0472">Membrane</keyword>
<dbReference type="EMBL" id="CYHF01000003">
    <property type="protein sequence ID" value="CUA95386.1"/>
    <property type="molecule type" value="Genomic_DNA"/>
</dbReference>
<dbReference type="GO" id="GO:0005886">
    <property type="term" value="C:plasma membrane"/>
    <property type="evidence" value="ECO:0007669"/>
    <property type="project" value="UniProtKB-SubCell"/>
</dbReference>
<keyword evidence="6 8" id="KW-1133">Transmembrane helix</keyword>
<dbReference type="PANTHER" id="PTHR32063">
    <property type="match status" value="1"/>
</dbReference>
<feature type="transmembrane region" description="Helical" evidence="8">
    <location>
        <begin position="387"/>
        <end position="411"/>
    </location>
</feature>
<evidence type="ECO:0000256" key="7">
    <source>
        <dbReference type="ARBA" id="ARBA00023136"/>
    </source>
</evidence>
<dbReference type="Pfam" id="PF00873">
    <property type="entry name" value="ACR_tran"/>
    <property type="match status" value="1"/>
</dbReference>
<dbReference type="Gene3D" id="3.30.70.1320">
    <property type="entry name" value="Multidrug efflux transporter AcrB pore domain like"/>
    <property type="match status" value="1"/>
</dbReference>
<name>A0A0K6HX31_9BURK</name>
<feature type="transmembrane region" description="Helical" evidence="8">
    <location>
        <begin position="432"/>
        <end position="452"/>
    </location>
</feature>
<organism evidence="9 10">
    <name type="scientific">Thiomonas bhubaneswarensis</name>
    <dbReference type="NCBI Taxonomy" id="339866"/>
    <lineage>
        <taxon>Bacteria</taxon>
        <taxon>Pseudomonadati</taxon>
        <taxon>Pseudomonadota</taxon>
        <taxon>Betaproteobacteria</taxon>
        <taxon>Burkholderiales</taxon>
        <taxon>Thiomonas</taxon>
    </lineage>
</organism>
<dbReference type="InterPro" id="IPR001036">
    <property type="entry name" value="Acrflvin-R"/>
</dbReference>
<evidence type="ECO:0000256" key="3">
    <source>
        <dbReference type="ARBA" id="ARBA00022475"/>
    </source>
</evidence>
<feature type="transmembrane region" description="Helical" evidence="8">
    <location>
        <begin position="983"/>
        <end position="1008"/>
    </location>
</feature>
<dbReference type="Proteomes" id="UP000183649">
    <property type="component" value="Unassembled WGS sequence"/>
</dbReference>
<feature type="transmembrane region" description="Helical" evidence="8">
    <location>
        <begin position="877"/>
        <end position="898"/>
    </location>
</feature>
<gene>
    <name evidence="9" type="ORF">Ga0061069_10377</name>
</gene>
<reference evidence="10" key="1">
    <citation type="submission" date="2015-08" db="EMBL/GenBank/DDBJ databases">
        <authorList>
            <person name="Varghese N."/>
        </authorList>
    </citation>
    <scope>NUCLEOTIDE SEQUENCE [LARGE SCALE GENOMIC DNA]</scope>
    <source>
        <strain evidence="10">DSM 18181</strain>
    </source>
</reference>
<evidence type="ECO:0000256" key="8">
    <source>
        <dbReference type="SAM" id="Phobius"/>
    </source>
</evidence>
<evidence type="ECO:0000313" key="9">
    <source>
        <dbReference type="EMBL" id="CUA95386.1"/>
    </source>
</evidence>
<dbReference type="FunFam" id="1.20.1640.10:FF:000001">
    <property type="entry name" value="Efflux pump membrane transporter"/>
    <property type="match status" value="1"/>
</dbReference>
<dbReference type="Gene3D" id="1.20.1640.10">
    <property type="entry name" value="Multidrug efflux transporter AcrB transmembrane domain"/>
    <property type="match status" value="2"/>
</dbReference>
<feature type="transmembrane region" description="Helical" evidence="8">
    <location>
        <begin position="335"/>
        <end position="354"/>
    </location>
</feature>
<proteinExistence type="predicted"/>
<keyword evidence="3" id="KW-1003">Cell membrane</keyword>
<feature type="transmembrane region" description="Helical" evidence="8">
    <location>
        <begin position="850"/>
        <end position="870"/>
    </location>
</feature>
<keyword evidence="4" id="KW-0997">Cell inner membrane</keyword>
<sequence>MNKKFTDIFIDRPVLSLVVSLVILVLGLRSVGLLPVLQYPYTQNAVVTVTTAYPGADANLVASFITTPLENAIAQANGIDYMTSSSVQGVSTITANLRLNYDPDKALTEINTKVNSVLNQLPPAAQKPVLTVSIGQTIDAMYIGFYSDVLKPNQITDYLVRSVQPKLQAIDGVQTAELLGAKNFALRAWLDPNKLAAYGLTAADVYSALAANNYLAATGNAKGQMVQINLSANTDLKSLAGFKNMVVKTVDGQVVRLDDVAHVTLGSDDYDSSVAFDGKTSVYIGIQVAPGANLLDVIARVRKAFPGIQQQLPAGLSGTIVYDSTKFVTSSIDEVVKTLIEAILIVTAVVFIFLGSLRSVIIPLVAIPLSIVGTFTVMLALGYSINLLTLLAIVLAIGLVVDDAIIVVENVSRHLEEGMSRFDASVRAARELANPIIAMTIVLVAVYVPIGFMGGLTGALFTEFAFTLVGTVVMSAIIALTLSPMMCSHLLKAPDPKSRNWQDRLVLFLDHSFDRLHKRYERTLHGSLNYLPVTAVMALIILGSIYYLYSTSMSELAPQEDQGVLISISFNNPTATLDQRQLYAKQVYDVFKTFPETDHVFQLNTPSQVIGGMVLKPWDERKKTASELQPVLQQKLNHIAGSQIAVFQPPPLPGARGLPVQFVLTTTEPFSKLYEVSQKFLADALKSGQFIFLQSDLRIDLPQTRIEIDRNMAAQLGLTMQDIGSALSAMLGGGYVNFFELDGRSYKVIPQVEQKYRLNADQLKHYYVRTASGAMVPLSTVVHLKTTVQPETINHFQQLNSATIQGVPMPFVAQGEALDSLKKLAQETLPAGYGFDYAGPSRQFEQESGGLVLTFAFALVIIFLALAAQFESFRDPVIILVSVPMAISGALLFINLGIGHATLNIYTEVGLVTLIGLISKHGILIVEFANNLQREGRSKREAIEHAAGMRLRPILMTTAAMVLGVMPLITASGAGAVSRFNMGLVIATGLSIGTLFTLFVVPAMYMMLGADHSHEARAKALREAEAHDPLAHPPGGGASTAH</sequence>
<dbReference type="Gene3D" id="3.30.2090.10">
    <property type="entry name" value="Multidrug efflux transporter AcrB TolC docking domain, DN and DC subdomains"/>
    <property type="match status" value="2"/>
</dbReference>
<dbReference type="RefSeq" id="WP_055449896.1">
    <property type="nucleotide sequence ID" value="NZ_CYHF01000003.1"/>
</dbReference>
<evidence type="ECO:0000256" key="5">
    <source>
        <dbReference type="ARBA" id="ARBA00022692"/>
    </source>
</evidence>
<protein>
    <submittedName>
        <fullName evidence="9">Multidrug efflux pump subunit AcrB</fullName>
    </submittedName>
</protein>
<dbReference type="GO" id="GO:0042910">
    <property type="term" value="F:xenobiotic transmembrane transporter activity"/>
    <property type="evidence" value="ECO:0007669"/>
    <property type="project" value="TreeGrafter"/>
</dbReference>